<accession>A0A9X5C824</accession>
<dbReference type="EMBL" id="VIRB01000084">
    <property type="protein sequence ID" value="NDO69794.1"/>
    <property type="molecule type" value="Genomic_DNA"/>
</dbReference>
<gene>
    <name evidence="1" type="ORF">FMM80_14375</name>
</gene>
<evidence type="ECO:0000313" key="2">
    <source>
        <dbReference type="Proteomes" id="UP000474104"/>
    </source>
</evidence>
<organism evidence="1 2">
    <name type="scientific">Schaedlerella arabinosiphila</name>
    <dbReference type="NCBI Taxonomy" id="2044587"/>
    <lineage>
        <taxon>Bacteria</taxon>
        <taxon>Bacillati</taxon>
        <taxon>Bacillota</taxon>
        <taxon>Clostridia</taxon>
        <taxon>Lachnospirales</taxon>
        <taxon>Lachnospiraceae</taxon>
        <taxon>Schaedlerella</taxon>
    </lineage>
</organism>
<reference evidence="1 2" key="1">
    <citation type="submission" date="2019-07" db="EMBL/GenBank/DDBJ databases">
        <title>Draft genome sequences of 15 bacterial species constituting the stable defined intestinal microbiota of the GM15 gnotobiotic mouse model.</title>
        <authorList>
            <person name="Elie C."/>
            <person name="Mathieu A."/>
            <person name="Saliou A."/>
            <person name="Darnaud M."/>
            <person name="Leulier F."/>
            <person name="Tamellini A."/>
        </authorList>
    </citation>
    <scope>NUCLEOTIDE SEQUENCE [LARGE SCALE GENOMIC DNA]</scope>
    <source>
        <strain evidence="2">ASF 502</strain>
    </source>
</reference>
<name>A0A9X5C824_9FIRM</name>
<protein>
    <submittedName>
        <fullName evidence="1">Uncharacterized protein</fullName>
    </submittedName>
</protein>
<dbReference type="Proteomes" id="UP000474104">
    <property type="component" value="Unassembled WGS sequence"/>
</dbReference>
<dbReference type="RefSeq" id="WP_004075620.1">
    <property type="nucleotide sequence ID" value="NZ_VIRB01000084.1"/>
</dbReference>
<sequence>MDAGKNQAARDALAAIDTTYLTCFSKEVYEYVGITGINEAEQWAEGKAVTLLDSAYSFHAH</sequence>
<evidence type="ECO:0000313" key="1">
    <source>
        <dbReference type="EMBL" id="NDO69794.1"/>
    </source>
</evidence>
<comment type="caution">
    <text evidence="1">The sequence shown here is derived from an EMBL/GenBank/DDBJ whole genome shotgun (WGS) entry which is preliminary data.</text>
</comment>
<proteinExistence type="predicted"/>
<dbReference type="AlphaFoldDB" id="A0A9X5C824"/>